<evidence type="ECO:0000256" key="6">
    <source>
        <dbReference type="ARBA" id="ARBA00023141"/>
    </source>
</evidence>
<reference evidence="10 11" key="1">
    <citation type="submission" date="2016-10" db="EMBL/GenBank/DDBJ databases">
        <authorList>
            <person name="de Groot N.N."/>
        </authorList>
    </citation>
    <scope>NUCLEOTIDE SEQUENCE [LARGE SCALE GENOMIC DNA]</scope>
    <source>
        <strain evidence="10 11">DSM 21001</strain>
    </source>
</reference>
<dbReference type="InterPro" id="IPR045186">
    <property type="entry name" value="Indole-3-glycerol_P_synth"/>
</dbReference>
<dbReference type="PANTHER" id="PTHR22854:SF2">
    <property type="entry name" value="INDOLE-3-GLYCEROL-PHOSPHATE SYNTHASE"/>
    <property type="match status" value="1"/>
</dbReference>
<sequence length="270" mass="29427">MTMPLDQLEVISSHALIRALERKAVANIPEMERRAAARKAKGWAAALRSAATKGPAIIAELKKASPSKGLIRENYNPVALAKSFEAGGAACLSVLTDEEFFQGSLADLIAVREAVNIPLLRKDFIVDPFQILEAKAAGADAILLIVATHTDADLKELHEEANRWGLDVLCETHTLDEIKRAVDLGFHTIGVNSRDLKTMTVHTQRLYEMVSALPEQVLRVAESGIGSLEEVEKLMKAGYDAFLIGEALMRQPEPAAQLAVLLDTEYASEF</sequence>
<comment type="similarity">
    <text evidence="8">Belongs to the TrpC family.</text>
</comment>
<evidence type="ECO:0000313" key="11">
    <source>
        <dbReference type="Proteomes" id="UP000199024"/>
    </source>
</evidence>
<comment type="catalytic activity">
    <reaction evidence="1 8">
        <text>1-(2-carboxyphenylamino)-1-deoxy-D-ribulose 5-phosphate + H(+) = (1S,2R)-1-C-(indol-3-yl)glycerol 3-phosphate + CO2 + H2O</text>
        <dbReference type="Rhea" id="RHEA:23476"/>
        <dbReference type="ChEBI" id="CHEBI:15377"/>
        <dbReference type="ChEBI" id="CHEBI:15378"/>
        <dbReference type="ChEBI" id="CHEBI:16526"/>
        <dbReference type="ChEBI" id="CHEBI:58613"/>
        <dbReference type="ChEBI" id="CHEBI:58866"/>
        <dbReference type="EC" id="4.1.1.48"/>
    </reaction>
</comment>
<dbReference type="EMBL" id="FOZL01000001">
    <property type="protein sequence ID" value="SFR97759.1"/>
    <property type="molecule type" value="Genomic_DNA"/>
</dbReference>
<evidence type="ECO:0000256" key="4">
    <source>
        <dbReference type="ARBA" id="ARBA00022793"/>
    </source>
</evidence>
<comment type="pathway">
    <text evidence="2 8">Amino-acid biosynthesis; L-tryptophan biosynthesis; L-tryptophan from chorismate: step 4/5.</text>
</comment>
<name>A0A1I6L2R8_9BACT</name>
<evidence type="ECO:0000256" key="3">
    <source>
        <dbReference type="ARBA" id="ARBA00022605"/>
    </source>
</evidence>
<dbReference type="NCBIfam" id="NF001377">
    <property type="entry name" value="PRK00278.2-4"/>
    <property type="match status" value="1"/>
</dbReference>
<dbReference type="PROSITE" id="PS00614">
    <property type="entry name" value="IGPS"/>
    <property type="match status" value="1"/>
</dbReference>
<dbReference type="RefSeq" id="WP_245781610.1">
    <property type="nucleotide sequence ID" value="NZ_FOZL01000001.1"/>
</dbReference>
<dbReference type="GO" id="GO:0004425">
    <property type="term" value="F:indole-3-glycerol-phosphate synthase activity"/>
    <property type="evidence" value="ECO:0007669"/>
    <property type="project" value="UniProtKB-UniRule"/>
</dbReference>
<protein>
    <recommendedName>
        <fullName evidence="8">Indole-3-glycerol phosphate synthase</fullName>
        <shortName evidence="8">IGPS</shortName>
        <ecNumber evidence="8">4.1.1.48</ecNumber>
    </recommendedName>
</protein>
<dbReference type="UniPathway" id="UPA00035">
    <property type="reaction ID" value="UER00043"/>
</dbReference>
<dbReference type="HAMAP" id="MF_00134_B">
    <property type="entry name" value="IGPS_B"/>
    <property type="match status" value="1"/>
</dbReference>
<dbReference type="FunFam" id="3.20.20.70:FF:000024">
    <property type="entry name" value="Indole-3-glycerol phosphate synthase"/>
    <property type="match status" value="1"/>
</dbReference>
<dbReference type="InterPro" id="IPR013798">
    <property type="entry name" value="Indole-3-glycerol_P_synth_dom"/>
</dbReference>
<proteinExistence type="inferred from homology"/>
<dbReference type="InterPro" id="IPR001468">
    <property type="entry name" value="Indole-3-GlycerolPSynthase_CS"/>
</dbReference>
<accession>A0A1I6L2R8</accession>
<dbReference type="Pfam" id="PF00218">
    <property type="entry name" value="IGPS"/>
    <property type="match status" value="1"/>
</dbReference>
<dbReference type="STRING" id="474950.SAMN05421771_0171"/>
<keyword evidence="3 8" id="KW-0028">Amino-acid biosynthesis</keyword>
<evidence type="ECO:0000256" key="7">
    <source>
        <dbReference type="ARBA" id="ARBA00023239"/>
    </source>
</evidence>
<dbReference type="Gene3D" id="3.20.20.70">
    <property type="entry name" value="Aldolase class I"/>
    <property type="match status" value="1"/>
</dbReference>
<dbReference type="Proteomes" id="UP000199024">
    <property type="component" value="Unassembled WGS sequence"/>
</dbReference>
<dbReference type="GO" id="GO:0004640">
    <property type="term" value="F:phosphoribosylanthranilate isomerase activity"/>
    <property type="evidence" value="ECO:0007669"/>
    <property type="project" value="TreeGrafter"/>
</dbReference>
<dbReference type="InterPro" id="IPR011060">
    <property type="entry name" value="RibuloseP-bd_barrel"/>
</dbReference>
<keyword evidence="7 8" id="KW-0456">Lyase</keyword>
<dbReference type="InterPro" id="IPR013785">
    <property type="entry name" value="Aldolase_TIM"/>
</dbReference>
<dbReference type="AlphaFoldDB" id="A0A1I6L2R8"/>
<organism evidence="10 11">
    <name type="scientific">Granulicella pectinivorans</name>
    <dbReference type="NCBI Taxonomy" id="474950"/>
    <lineage>
        <taxon>Bacteria</taxon>
        <taxon>Pseudomonadati</taxon>
        <taxon>Acidobacteriota</taxon>
        <taxon>Terriglobia</taxon>
        <taxon>Terriglobales</taxon>
        <taxon>Acidobacteriaceae</taxon>
        <taxon>Granulicella</taxon>
    </lineage>
</organism>
<feature type="domain" description="Indole-3-glycerol phosphate synthase" evidence="9">
    <location>
        <begin position="21"/>
        <end position="258"/>
    </location>
</feature>
<dbReference type="EC" id="4.1.1.48" evidence="8"/>
<keyword evidence="6 8" id="KW-0057">Aromatic amino acid biosynthesis</keyword>
<keyword evidence="4 8" id="KW-0210">Decarboxylase</keyword>
<keyword evidence="11" id="KW-1185">Reference proteome</keyword>
<dbReference type="SUPFAM" id="SSF51366">
    <property type="entry name" value="Ribulose-phoshate binding barrel"/>
    <property type="match status" value="1"/>
</dbReference>
<evidence type="ECO:0000256" key="5">
    <source>
        <dbReference type="ARBA" id="ARBA00022822"/>
    </source>
</evidence>
<evidence type="ECO:0000256" key="8">
    <source>
        <dbReference type="HAMAP-Rule" id="MF_00134"/>
    </source>
</evidence>
<keyword evidence="5 8" id="KW-0822">Tryptophan biosynthesis</keyword>
<evidence type="ECO:0000256" key="2">
    <source>
        <dbReference type="ARBA" id="ARBA00004696"/>
    </source>
</evidence>
<dbReference type="PANTHER" id="PTHR22854">
    <property type="entry name" value="TRYPTOPHAN BIOSYNTHESIS PROTEIN"/>
    <property type="match status" value="1"/>
</dbReference>
<dbReference type="GO" id="GO:0000162">
    <property type="term" value="P:L-tryptophan biosynthetic process"/>
    <property type="evidence" value="ECO:0007669"/>
    <property type="project" value="UniProtKB-UniRule"/>
</dbReference>
<dbReference type="CDD" id="cd00331">
    <property type="entry name" value="IGPS"/>
    <property type="match status" value="1"/>
</dbReference>
<evidence type="ECO:0000259" key="9">
    <source>
        <dbReference type="Pfam" id="PF00218"/>
    </source>
</evidence>
<gene>
    <name evidence="8" type="primary">trpC</name>
    <name evidence="10" type="ORF">SAMN05421771_0171</name>
</gene>
<evidence type="ECO:0000256" key="1">
    <source>
        <dbReference type="ARBA" id="ARBA00001633"/>
    </source>
</evidence>
<evidence type="ECO:0000313" key="10">
    <source>
        <dbReference type="EMBL" id="SFR97759.1"/>
    </source>
</evidence>